<evidence type="ECO:0000313" key="2">
    <source>
        <dbReference type="Proteomes" id="UP001597344"/>
    </source>
</evidence>
<organism evidence="1 2">
    <name type="scientific">Aquimarina celericrescens</name>
    <dbReference type="NCBI Taxonomy" id="1964542"/>
    <lineage>
        <taxon>Bacteria</taxon>
        <taxon>Pseudomonadati</taxon>
        <taxon>Bacteroidota</taxon>
        <taxon>Flavobacteriia</taxon>
        <taxon>Flavobacteriales</taxon>
        <taxon>Flavobacteriaceae</taxon>
        <taxon>Aquimarina</taxon>
    </lineage>
</organism>
<keyword evidence="1" id="KW-0326">Glycosidase</keyword>
<name>A0ABW5B1L1_9FLAO</name>
<dbReference type="SUPFAM" id="SSF50939">
    <property type="entry name" value="Sialidases"/>
    <property type="match status" value="1"/>
</dbReference>
<dbReference type="Gene3D" id="2.120.10.10">
    <property type="match status" value="1"/>
</dbReference>
<keyword evidence="2" id="KW-1185">Reference proteome</keyword>
<dbReference type="CDD" id="cd15482">
    <property type="entry name" value="Sialidase_non-viral"/>
    <property type="match status" value="1"/>
</dbReference>
<comment type="caution">
    <text evidence="1">The sequence shown here is derived from an EMBL/GenBank/DDBJ whole genome shotgun (WGS) entry which is preliminary data.</text>
</comment>
<dbReference type="PROSITE" id="PS51257">
    <property type="entry name" value="PROKAR_LIPOPROTEIN"/>
    <property type="match status" value="1"/>
</dbReference>
<evidence type="ECO:0000313" key="1">
    <source>
        <dbReference type="EMBL" id="MFD2188487.1"/>
    </source>
</evidence>
<dbReference type="EC" id="3.2.1.-" evidence="1"/>
<gene>
    <name evidence="1" type="ORF">ACFSJT_16895</name>
</gene>
<dbReference type="RefSeq" id="WP_378321521.1">
    <property type="nucleotide sequence ID" value="NZ_JBHUHY010000017.1"/>
</dbReference>
<dbReference type="InterPro" id="IPR036278">
    <property type="entry name" value="Sialidase_sf"/>
</dbReference>
<dbReference type="GO" id="GO:0016798">
    <property type="term" value="F:hydrolase activity, acting on glycosyl bonds"/>
    <property type="evidence" value="ECO:0007669"/>
    <property type="project" value="UniProtKB-KW"/>
</dbReference>
<protein>
    <submittedName>
        <fullName evidence="1">Sialidase family protein</fullName>
        <ecNumber evidence="1">3.2.1.-</ecNumber>
    </submittedName>
</protein>
<proteinExistence type="predicted"/>
<sequence length="448" mass="50416">MQIESAKGMSTRLIIILLILVLTISCKSKVKDPIPLAAETKKVDYRWFDQKPHKEGLYFTEMERQIYENANPEHLVLKRISAADSTTVVGEADALGYGVSCLTNDVLIVAYYARACHWGCPEKYAPGTSRVVVRRSLDFGNTWSAPYRLDIDLGGLPGEESAIGWGLAFSQIKDTVYLASARGLFYSYDEGRSWKLRQTGLRKPPSGTIETGFGKGKLHIGPRMFYTKKAGLLLFGQPEDIQEGKLFVWNSMDYGKSWQQTIIDTGDVKVTPVEPTAIQFEDNMLFFLSRNGKNGQGSNPSQFIFSITGSGDYDIRFPKISNCRVTGHQDTHDVIYNPITEQFEATVSDRCYDHSDYSRMSLSLWTIAKKDVLLGKNTWEYIGDYFPPMSFGKDAEGTHPGGSVIDLKRKKQYLQVHRGRGHAISSSLYHLERTLYTDSLISVLPKNY</sequence>
<reference evidence="2" key="1">
    <citation type="journal article" date="2019" name="Int. J. Syst. Evol. Microbiol.">
        <title>The Global Catalogue of Microorganisms (GCM) 10K type strain sequencing project: providing services to taxonomists for standard genome sequencing and annotation.</title>
        <authorList>
            <consortium name="The Broad Institute Genomics Platform"/>
            <consortium name="The Broad Institute Genome Sequencing Center for Infectious Disease"/>
            <person name="Wu L."/>
            <person name="Ma J."/>
        </authorList>
    </citation>
    <scope>NUCLEOTIDE SEQUENCE [LARGE SCALE GENOMIC DNA]</scope>
    <source>
        <strain evidence="2">DT92</strain>
    </source>
</reference>
<dbReference type="EMBL" id="JBHUHY010000017">
    <property type="protein sequence ID" value="MFD2188487.1"/>
    <property type="molecule type" value="Genomic_DNA"/>
</dbReference>
<accession>A0ABW5B1L1</accession>
<keyword evidence="1" id="KW-0378">Hydrolase</keyword>
<dbReference type="Proteomes" id="UP001597344">
    <property type="component" value="Unassembled WGS sequence"/>
</dbReference>